<dbReference type="InterPro" id="IPR031165">
    <property type="entry name" value="GNAT_YJDJ"/>
</dbReference>
<dbReference type="PROSITE" id="PS51186">
    <property type="entry name" value="GNAT"/>
    <property type="match status" value="1"/>
</dbReference>
<sequence>MEQLVSDNADKSRFEIHDGGELAGFAEYHRSGDEIAFIHTEIDPRFEGRGLAGGLARAALDAAREQGLAVLPYCPFIRGWITKHPEYADLVPASHRARFGL</sequence>
<dbReference type="PANTHER" id="PTHR31435:SF10">
    <property type="entry name" value="BSR4717 PROTEIN"/>
    <property type="match status" value="1"/>
</dbReference>
<protein>
    <submittedName>
        <fullName evidence="3">GNAT family N-acetyltransferase</fullName>
    </submittedName>
</protein>
<evidence type="ECO:0000259" key="1">
    <source>
        <dbReference type="PROSITE" id="PS51186"/>
    </source>
</evidence>
<evidence type="ECO:0000313" key="4">
    <source>
        <dbReference type="Proteomes" id="UP001212821"/>
    </source>
</evidence>
<dbReference type="Pfam" id="PF14542">
    <property type="entry name" value="Acetyltransf_CG"/>
    <property type="match status" value="1"/>
</dbReference>
<organism evidence="3 4">
    <name type="scientific">Kitasatospora cathayae</name>
    <dbReference type="NCBI Taxonomy" id="3004092"/>
    <lineage>
        <taxon>Bacteria</taxon>
        <taxon>Bacillati</taxon>
        <taxon>Actinomycetota</taxon>
        <taxon>Actinomycetes</taxon>
        <taxon>Kitasatosporales</taxon>
        <taxon>Streptomycetaceae</taxon>
        <taxon>Kitasatospora</taxon>
    </lineage>
</organism>
<dbReference type="PROSITE" id="PS51729">
    <property type="entry name" value="GNAT_YJDJ"/>
    <property type="match status" value="1"/>
</dbReference>
<dbReference type="InterPro" id="IPR045057">
    <property type="entry name" value="Gcn5-rel_NAT"/>
</dbReference>
<proteinExistence type="predicted"/>
<gene>
    <name evidence="3" type="ORF">O1G21_10515</name>
</gene>
<evidence type="ECO:0000313" key="3">
    <source>
        <dbReference type="EMBL" id="WBP86234.1"/>
    </source>
</evidence>
<accession>A0ABY7Q0R6</accession>
<dbReference type="SUPFAM" id="SSF55729">
    <property type="entry name" value="Acyl-CoA N-acyltransferases (Nat)"/>
    <property type="match status" value="1"/>
</dbReference>
<reference evidence="4" key="1">
    <citation type="submission" date="2022-12" db="EMBL/GenBank/DDBJ databases">
        <authorList>
            <person name="Mo P."/>
        </authorList>
    </citation>
    <scope>NUCLEOTIDE SEQUENCE [LARGE SCALE GENOMIC DNA]</scope>
    <source>
        <strain evidence="4">HUAS 3-15</strain>
    </source>
</reference>
<feature type="domain" description="N-acetyltransferase" evidence="2">
    <location>
        <begin position="6"/>
        <end position="92"/>
    </location>
</feature>
<dbReference type="PANTHER" id="PTHR31435">
    <property type="entry name" value="PROTEIN NATD1"/>
    <property type="match status" value="1"/>
</dbReference>
<evidence type="ECO:0000259" key="2">
    <source>
        <dbReference type="PROSITE" id="PS51729"/>
    </source>
</evidence>
<dbReference type="Gene3D" id="3.40.630.30">
    <property type="match status" value="1"/>
</dbReference>
<dbReference type="InterPro" id="IPR000182">
    <property type="entry name" value="GNAT_dom"/>
</dbReference>
<keyword evidence="4" id="KW-1185">Reference proteome</keyword>
<feature type="domain" description="N-acetyltransferase" evidence="1">
    <location>
        <begin position="1"/>
        <end position="101"/>
    </location>
</feature>
<name>A0ABY7Q0R6_9ACTN</name>
<dbReference type="RefSeq" id="WP_270142747.1">
    <property type="nucleotide sequence ID" value="NZ_CP115450.1"/>
</dbReference>
<dbReference type="InterPro" id="IPR016181">
    <property type="entry name" value="Acyl_CoA_acyltransferase"/>
</dbReference>
<dbReference type="Proteomes" id="UP001212821">
    <property type="component" value="Chromosome"/>
</dbReference>
<dbReference type="EMBL" id="CP115450">
    <property type="protein sequence ID" value="WBP86234.1"/>
    <property type="molecule type" value="Genomic_DNA"/>
</dbReference>